<accession>A0A5B7IQ92</accession>
<keyword evidence="1" id="KW-1133">Transmembrane helix</keyword>
<gene>
    <name evidence="2" type="ORF">E2C01_078453</name>
</gene>
<dbReference type="EMBL" id="VSRR010063327">
    <property type="protein sequence ID" value="MPC83737.1"/>
    <property type="molecule type" value="Genomic_DNA"/>
</dbReference>
<reference evidence="2 3" key="1">
    <citation type="submission" date="2019-05" db="EMBL/GenBank/DDBJ databases">
        <title>Another draft genome of Portunus trituberculatus and its Hox gene families provides insights of decapod evolution.</title>
        <authorList>
            <person name="Jeong J.-H."/>
            <person name="Song I."/>
            <person name="Kim S."/>
            <person name="Choi T."/>
            <person name="Kim D."/>
            <person name="Ryu S."/>
            <person name="Kim W."/>
        </authorList>
    </citation>
    <scope>NUCLEOTIDE SEQUENCE [LARGE SCALE GENOMIC DNA]</scope>
    <source>
        <tissue evidence="2">Muscle</tissue>
    </source>
</reference>
<dbReference type="AlphaFoldDB" id="A0A5B7IQ92"/>
<proteinExistence type="predicted"/>
<protein>
    <submittedName>
        <fullName evidence="2">Uncharacterized protein</fullName>
    </submittedName>
</protein>
<dbReference type="Proteomes" id="UP000324222">
    <property type="component" value="Unassembled WGS sequence"/>
</dbReference>
<name>A0A5B7IQ92_PORTR</name>
<comment type="caution">
    <text evidence="2">The sequence shown here is derived from an EMBL/GenBank/DDBJ whole genome shotgun (WGS) entry which is preliminary data.</text>
</comment>
<sequence>MALTSPLPPLPNTNTNPLPFLLPFYSLFHHLHPRLSPPMISLSTSLFPLQSLPSPFSPLTFLFTLLPFHLCAYLSLPVLAQVFPGIKYR</sequence>
<evidence type="ECO:0000313" key="3">
    <source>
        <dbReference type="Proteomes" id="UP000324222"/>
    </source>
</evidence>
<feature type="transmembrane region" description="Helical" evidence="1">
    <location>
        <begin position="59"/>
        <end position="83"/>
    </location>
</feature>
<keyword evidence="1" id="KW-0812">Transmembrane</keyword>
<organism evidence="2 3">
    <name type="scientific">Portunus trituberculatus</name>
    <name type="common">Swimming crab</name>
    <name type="synonym">Neptunus trituberculatus</name>
    <dbReference type="NCBI Taxonomy" id="210409"/>
    <lineage>
        <taxon>Eukaryota</taxon>
        <taxon>Metazoa</taxon>
        <taxon>Ecdysozoa</taxon>
        <taxon>Arthropoda</taxon>
        <taxon>Crustacea</taxon>
        <taxon>Multicrustacea</taxon>
        <taxon>Malacostraca</taxon>
        <taxon>Eumalacostraca</taxon>
        <taxon>Eucarida</taxon>
        <taxon>Decapoda</taxon>
        <taxon>Pleocyemata</taxon>
        <taxon>Brachyura</taxon>
        <taxon>Eubrachyura</taxon>
        <taxon>Portunoidea</taxon>
        <taxon>Portunidae</taxon>
        <taxon>Portuninae</taxon>
        <taxon>Portunus</taxon>
    </lineage>
</organism>
<evidence type="ECO:0000256" key="1">
    <source>
        <dbReference type="SAM" id="Phobius"/>
    </source>
</evidence>
<keyword evidence="3" id="KW-1185">Reference proteome</keyword>
<keyword evidence="1" id="KW-0472">Membrane</keyword>
<evidence type="ECO:0000313" key="2">
    <source>
        <dbReference type="EMBL" id="MPC83737.1"/>
    </source>
</evidence>